<organism evidence="2 3">
    <name type="scientific">Aphanomyces astaci</name>
    <name type="common">Crayfish plague agent</name>
    <dbReference type="NCBI Taxonomy" id="112090"/>
    <lineage>
        <taxon>Eukaryota</taxon>
        <taxon>Sar</taxon>
        <taxon>Stramenopiles</taxon>
        <taxon>Oomycota</taxon>
        <taxon>Saprolegniomycetes</taxon>
        <taxon>Saprolegniales</taxon>
        <taxon>Verrucalvaceae</taxon>
        <taxon>Aphanomyces</taxon>
    </lineage>
</organism>
<dbReference type="AlphaFoldDB" id="A0A6A5A330"/>
<dbReference type="Proteomes" id="UP000469452">
    <property type="component" value="Unassembled WGS sequence"/>
</dbReference>
<evidence type="ECO:0000313" key="2">
    <source>
        <dbReference type="EMBL" id="KAF0721080.1"/>
    </source>
</evidence>
<dbReference type="VEuPathDB" id="FungiDB:H257_10666"/>
<evidence type="ECO:0000256" key="1">
    <source>
        <dbReference type="SAM" id="MobiDB-lite"/>
    </source>
</evidence>
<evidence type="ECO:0000313" key="3">
    <source>
        <dbReference type="Proteomes" id="UP000469452"/>
    </source>
</evidence>
<name>A0A6A5A330_APHAT</name>
<proteinExistence type="predicted"/>
<comment type="caution">
    <text evidence="2">The sequence shown here is derived from an EMBL/GenBank/DDBJ whole genome shotgun (WGS) entry which is preliminary data.</text>
</comment>
<gene>
    <name evidence="2" type="ORF">AaE_010184</name>
</gene>
<accession>A0A6A5A330</accession>
<dbReference type="EMBL" id="VJMI01016148">
    <property type="protein sequence ID" value="KAF0721080.1"/>
    <property type="molecule type" value="Genomic_DNA"/>
</dbReference>
<feature type="region of interest" description="Disordered" evidence="1">
    <location>
        <begin position="109"/>
        <end position="132"/>
    </location>
</feature>
<sequence length="397" mass="44928">MGNTLRWLGNWLAANKWVRTPSGLLHGPPHYPSHQAREAENMGDWQLIDQNDRPVMGNTLRWLGNWLAANKWVRTPSGLLHGPPHYPSHQAREAENMRLEEEPHPVLQADYRDDTTHQRSETPNPRDTVSHRFGMSAPTCSESGHLNSRLGLHQTCTMSWLPDQHIYPPRKAQDIVITFNLPLAEVWHENDRQRSTNGTPYQPMIVVTGSWPMHGLHLSRLPLAGISTANLFLNYGGKTCNSVPANLGTSLHDGWAVPRYQLNPFWHIVRYGSPATCNDPWDRCSTRKDDAPAPGHRFRTFGNESTTTAAMAGPYAYWCICYKNSPGHRTMDALEATWNLHIPAGQLRMRHYSTIMYSSPPRWTGLTNTNKVDIFLGYIVSPDTNTSTLPTHWAQAL</sequence>
<reference evidence="2 3" key="1">
    <citation type="submission" date="2019-06" db="EMBL/GenBank/DDBJ databases">
        <title>Genomics analysis of Aphanomyces spp. identifies a new class of oomycete effector associated with host adaptation.</title>
        <authorList>
            <person name="Gaulin E."/>
        </authorList>
    </citation>
    <scope>NUCLEOTIDE SEQUENCE [LARGE SCALE GENOMIC DNA]</scope>
    <source>
        <strain evidence="2 3">E</strain>
    </source>
</reference>
<protein>
    <submittedName>
        <fullName evidence="2">Uncharacterized protein</fullName>
    </submittedName>
</protein>
<feature type="compositionally biased region" description="Basic and acidic residues" evidence="1">
    <location>
        <begin position="109"/>
        <end position="120"/>
    </location>
</feature>